<evidence type="ECO:0000256" key="9">
    <source>
        <dbReference type="SAM" id="SignalP"/>
    </source>
</evidence>
<dbReference type="SUPFAM" id="SSF52166">
    <property type="entry name" value="Ribosomal protein L4"/>
    <property type="match status" value="1"/>
</dbReference>
<dbReference type="NCBIfam" id="TIGR03953">
    <property type="entry name" value="rplD_bact"/>
    <property type="match status" value="1"/>
</dbReference>
<dbReference type="GO" id="GO:0006412">
    <property type="term" value="P:translation"/>
    <property type="evidence" value="ECO:0007669"/>
    <property type="project" value="InterPro"/>
</dbReference>
<evidence type="ECO:0000256" key="2">
    <source>
        <dbReference type="ARBA" id="ARBA00022730"/>
    </source>
</evidence>
<keyword evidence="9" id="KW-0732">Signal</keyword>
<dbReference type="GO" id="GO:0003735">
    <property type="term" value="F:structural constituent of ribosome"/>
    <property type="evidence" value="ECO:0007669"/>
    <property type="project" value="InterPro"/>
</dbReference>
<dbReference type="InterPro" id="IPR023574">
    <property type="entry name" value="Ribosomal_uL4_dom_sf"/>
</dbReference>
<evidence type="ECO:0000256" key="6">
    <source>
        <dbReference type="ARBA" id="ARBA00035208"/>
    </source>
</evidence>
<dbReference type="GO" id="GO:0019843">
    <property type="term" value="F:rRNA binding"/>
    <property type="evidence" value="ECO:0007669"/>
    <property type="project" value="UniProtKB-KW"/>
</dbReference>
<feature type="compositionally biased region" description="Low complexity" evidence="8">
    <location>
        <begin position="226"/>
        <end position="235"/>
    </location>
</feature>
<dbReference type="Pfam" id="PF00573">
    <property type="entry name" value="Ribosomal_L4"/>
    <property type="match status" value="1"/>
</dbReference>
<dbReference type="InterPro" id="IPR002136">
    <property type="entry name" value="Ribosomal_uL4"/>
</dbReference>
<sequence>MGVAAGVCVLALGLATLSAPDATNLYAATAPHVATSVTPQMAHMAVPRSPLAAAAHTTELEDDEFYALASSMVNVDEAVQTEAAAPEAPATSPVSWLLGAVGTACLGLFYAHQRRSSALQAELAAYEAEVEAKLDARAWRMAQVVGEMSASTAPAAVRVVDTSGASAGEQEMNLKTAGMNTKGLVHKKLVAELANRRQANAHTKTRAEVSGGGKKPYAQKGTGNARRGSSRSPLLRGGGVSFGPRNNRNYKQDINKKEGRLAISSLIQNRASVITVVNGLDSVMTEPSTKQAKAMIESLVQPGSGHKVLLVVDDTEGFDQADPLYLSVRNIPNVRFKQQKQLNVADLLWPHQILVSDKAMAGISGRFSA</sequence>
<dbReference type="GO" id="GO:0005840">
    <property type="term" value="C:ribosome"/>
    <property type="evidence" value="ECO:0007669"/>
    <property type="project" value="UniProtKB-KW"/>
</dbReference>
<dbReference type="PANTHER" id="PTHR10746:SF17">
    <property type="entry name" value="LARGE RIBOSOMAL SUBUNIT PROTEIN UL4C"/>
    <property type="match status" value="1"/>
</dbReference>
<evidence type="ECO:0000256" key="5">
    <source>
        <dbReference type="ARBA" id="ARBA00023274"/>
    </source>
</evidence>
<dbReference type="InterPro" id="IPR013005">
    <property type="entry name" value="Ribosomal_uL4-like"/>
</dbReference>
<dbReference type="AlphaFoldDB" id="A0A7S1I5F7"/>
<dbReference type="EMBL" id="HBGA01035072">
    <property type="protein sequence ID" value="CAD9001656.1"/>
    <property type="molecule type" value="Transcribed_RNA"/>
</dbReference>
<feature type="signal peptide" evidence="9">
    <location>
        <begin position="1"/>
        <end position="18"/>
    </location>
</feature>
<gene>
    <name evidence="10" type="ORF">EGYM00392_LOCUS12737</name>
</gene>
<evidence type="ECO:0000256" key="7">
    <source>
        <dbReference type="ARBA" id="ARBA00035387"/>
    </source>
</evidence>
<evidence type="ECO:0000256" key="1">
    <source>
        <dbReference type="ARBA" id="ARBA00010528"/>
    </source>
</evidence>
<dbReference type="Gene3D" id="3.40.1370.10">
    <property type="match status" value="1"/>
</dbReference>
<comment type="similarity">
    <text evidence="1">Belongs to the universal ribosomal protein uL4 family.</text>
</comment>
<keyword evidence="2" id="KW-0699">rRNA-binding</keyword>
<feature type="region of interest" description="Disordered" evidence="8">
    <location>
        <begin position="199"/>
        <end position="251"/>
    </location>
</feature>
<evidence type="ECO:0000313" key="10">
    <source>
        <dbReference type="EMBL" id="CAD9001656.1"/>
    </source>
</evidence>
<name>A0A7S1I5F7_9EUGL</name>
<feature type="chain" id="PRO_5030699384" description="Large ribosomal subunit protein uL4c" evidence="9">
    <location>
        <begin position="19"/>
        <end position="369"/>
    </location>
</feature>
<dbReference type="HAMAP" id="MF_01328_B">
    <property type="entry name" value="Ribosomal_uL4_B"/>
    <property type="match status" value="1"/>
</dbReference>
<evidence type="ECO:0000256" key="4">
    <source>
        <dbReference type="ARBA" id="ARBA00022980"/>
    </source>
</evidence>
<organism evidence="10">
    <name type="scientific">Eutreptiella gymnastica</name>
    <dbReference type="NCBI Taxonomy" id="73025"/>
    <lineage>
        <taxon>Eukaryota</taxon>
        <taxon>Discoba</taxon>
        <taxon>Euglenozoa</taxon>
        <taxon>Euglenida</taxon>
        <taxon>Spirocuta</taxon>
        <taxon>Euglenophyceae</taxon>
        <taxon>Eutreptiales</taxon>
        <taxon>Eutreptiaceae</taxon>
        <taxon>Eutreptiella</taxon>
    </lineage>
</organism>
<keyword evidence="4" id="KW-0689">Ribosomal protein</keyword>
<evidence type="ECO:0000256" key="3">
    <source>
        <dbReference type="ARBA" id="ARBA00022884"/>
    </source>
</evidence>
<dbReference type="PANTHER" id="PTHR10746">
    <property type="entry name" value="50S RIBOSOMAL PROTEIN L4"/>
    <property type="match status" value="1"/>
</dbReference>
<protein>
    <recommendedName>
        <fullName evidence="6">Large ribosomal subunit protein uL4c</fullName>
    </recommendedName>
    <alternativeName>
        <fullName evidence="7">50S ribosomal protein L4, chloroplastic</fullName>
    </alternativeName>
</protein>
<evidence type="ECO:0000256" key="8">
    <source>
        <dbReference type="SAM" id="MobiDB-lite"/>
    </source>
</evidence>
<accession>A0A7S1I5F7</accession>
<keyword evidence="5" id="KW-0687">Ribonucleoprotein</keyword>
<keyword evidence="3" id="KW-0694">RNA-binding</keyword>
<proteinExistence type="inferred from homology"/>
<dbReference type="GO" id="GO:1990904">
    <property type="term" value="C:ribonucleoprotein complex"/>
    <property type="evidence" value="ECO:0007669"/>
    <property type="project" value="UniProtKB-KW"/>
</dbReference>
<reference evidence="10" key="1">
    <citation type="submission" date="2021-01" db="EMBL/GenBank/DDBJ databases">
        <authorList>
            <person name="Corre E."/>
            <person name="Pelletier E."/>
            <person name="Niang G."/>
            <person name="Scheremetjew M."/>
            <person name="Finn R."/>
            <person name="Kale V."/>
            <person name="Holt S."/>
            <person name="Cochrane G."/>
            <person name="Meng A."/>
            <person name="Brown T."/>
            <person name="Cohen L."/>
        </authorList>
    </citation>
    <scope>NUCLEOTIDE SEQUENCE</scope>
    <source>
        <strain evidence="10">NIES-381</strain>
    </source>
</reference>